<sequence>MGGPGVLDDEVPWLHVSVGLALLLGVLVAVVTTVVSVVLQWRRFVAGLGAFECFVRLPDVRGRAGRWRRGAARFDPAALRWFPAYTLLASRSLVFERCEIELSGRRSSDDGEGVPPGLTVLRGTTRSGDVELAVPASSASALVLWAESGPPGRGVNVA</sequence>
<feature type="transmembrane region" description="Helical" evidence="1">
    <location>
        <begin position="12"/>
        <end position="39"/>
    </location>
</feature>
<dbReference type="EMBL" id="JBHRWW010000004">
    <property type="protein sequence ID" value="MFC3688156.1"/>
    <property type="molecule type" value="Genomic_DNA"/>
</dbReference>
<dbReference type="InterPro" id="IPR019675">
    <property type="entry name" value="DUF2550"/>
</dbReference>
<proteinExistence type="predicted"/>
<comment type="caution">
    <text evidence="2">The sequence shown here is derived from an EMBL/GenBank/DDBJ whole genome shotgun (WGS) entry which is preliminary data.</text>
</comment>
<protein>
    <submittedName>
        <fullName evidence="2">DUF2550 family protein</fullName>
    </submittedName>
</protein>
<reference evidence="3" key="1">
    <citation type="journal article" date="2019" name="Int. J. Syst. Evol. Microbiol.">
        <title>The Global Catalogue of Microorganisms (GCM) 10K type strain sequencing project: providing services to taxonomists for standard genome sequencing and annotation.</title>
        <authorList>
            <consortium name="The Broad Institute Genomics Platform"/>
            <consortium name="The Broad Institute Genome Sequencing Center for Infectious Disease"/>
            <person name="Wu L."/>
            <person name="Ma J."/>
        </authorList>
    </citation>
    <scope>NUCLEOTIDE SEQUENCE [LARGE SCALE GENOMIC DNA]</scope>
    <source>
        <strain evidence="3">NCAIM B.02333</strain>
    </source>
</reference>
<keyword evidence="1" id="KW-0472">Membrane</keyword>
<dbReference type="RefSeq" id="WP_340292793.1">
    <property type="nucleotide sequence ID" value="NZ_JBBEOI010000083.1"/>
</dbReference>
<evidence type="ECO:0000313" key="3">
    <source>
        <dbReference type="Proteomes" id="UP001595685"/>
    </source>
</evidence>
<name>A0ABV7WHZ5_9MICO</name>
<keyword evidence="1" id="KW-0812">Transmembrane</keyword>
<dbReference type="Pfam" id="PF10739">
    <property type="entry name" value="DUF2550"/>
    <property type="match status" value="1"/>
</dbReference>
<organism evidence="2 3">
    <name type="scientific">Aquipuribacter hungaricus</name>
    <dbReference type="NCBI Taxonomy" id="545624"/>
    <lineage>
        <taxon>Bacteria</taxon>
        <taxon>Bacillati</taxon>
        <taxon>Actinomycetota</taxon>
        <taxon>Actinomycetes</taxon>
        <taxon>Micrococcales</taxon>
        <taxon>Intrasporangiaceae</taxon>
        <taxon>Aquipuribacter</taxon>
    </lineage>
</organism>
<keyword evidence="1" id="KW-1133">Transmembrane helix</keyword>
<dbReference type="Proteomes" id="UP001595685">
    <property type="component" value="Unassembled WGS sequence"/>
</dbReference>
<evidence type="ECO:0000313" key="2">
    <source>
        <dbReference type="EMBL" id="MFC3688156.1"/>
    </source>
</evidence>
<gene>
    <name evidence="2" type="ORF">ACFOLH_07360</name>
</gene>
<evidence type="ECO:0000256" key="1">
    <source>
        <dbReference type="SAM" id="Phobius"/>
    </source>
</evidence>
<keyword evidence="3" id="KW-1185">Reference proteome</keyword>
<accession>A0ABV7WHZ5</accession>